<feature type="transmembrane region" description="Helical" evidence="1">
    <location>
        <begin position="732"/>
        <end position="751"/>
    </location>
</feature>
<feature type="transmembrane region" description="Helical" evidence="1">
    <location>
        <begin position="505"/>
        <end position="532"/>
    </location>
</feature>
<feature type="transmembrane region" description="Helical" evidence="1">
    <location>
        <begin position="703"/>
        <end position="720"/>
    </location>
</feature>
<dbReference type="AlphaFoldDB" id="A0A5J5BQ24"/>
<feature type="transmembrane region" description="Helical" evidence="1">
    <location>
        <begin position="123"/>
        <end position="142"/>
    </location>
</feature>
<feature type="transmembrane region" description="Helical" evidence="1">
    <location>
        <begin position="434"/>
        <end position="457"/>
    </location>
</feature>
<dbReference type="GO" id="GO:0008381">
    <property type="term" value="F:mechanosensitive monoatomic ion channel activity"/>
    <property type="evidence" value="ECO:0007669"/>
    <property type="project" value="InterPro"/>
</dbReference>
<evidence type="ECO:0000256" key="1">
    <source>
        <dbReference type="SAM" id="Phobius"/>
    </source>
</evidence>
<keyword evidence="1" id="KW-0812">Transmembrane</keyword>
<name>A0A5J5BQ24_9ASTE</name>
<feature type="transmembrane region" description="Helical" evidence="1">
    <location>
        <begin position="21"/>
        <end position="49"/>
    </location>
</feature>
<dbReference type="GO" id="GO:0042391">
    <property type="term" value="P:regulation of membrane potential"/>
    <property type="evidence" value="ECO:0007669"/>
    <property type="project" value="TreeGrafter"/>
</dbReference>
<feature type="transmembrane region" description="Helical" evidence="1">
    <location>
        <begin position="220"/>
        <end position="238"/>
    </location>
</feature>
<dbReference type="Pfam" id="PF25288">
    <property type="entry name" value="PIEZO"/>
    <property type="match status" value="1"/>
</dbReference>
<feature type="transmembrane region" description="Helical" evidence="1">
    <location>
        <begin position="191"/>
        <end position="208"/>
    </location>
</feature>
<organism evidence="3 4">
    <name type="scientific">Nyssa sinensis</name>
    <dbReference type="NCBI Taxonomy" id="561372"/>
    <lineage>
        <taxon>Eukaryota</taxon>
        <taxon>Viridiplantae</taxon>
        <taxon>Streptophyta</taxon>
        <taxon>Embryophyta</taxon>
        <taxon>Tracheophyta</taxon>
        <taxon>Spermatophyta</taxon>
        <taxon>Magnoliopsida</taxon>
        <taxon>eudicotyledons</taxon>
        <taxon>Gunneridae</taxon>
        <taxon>Pentapetalae</taxon>
        <taxon>asterids</taxon>
        <taxon>Cornales</taxon>
        <taxon>Nyssaceae</taxon>
        <taxon>Nyssa</taxon>
    </lineage>
</organism>
<feature type="transmembrane region" description="Helical" evidence="1">
    <location>
        <begin position="827"/>
        <end position="848"/>
    </location>
</feature>
<dbReference type="OrthoDB" id="303066at2759"/>
<feature type="transmembrane region" description="Helical" evidence="1">
    <location>
        <begin position="868"/>
        <end position="885"/>
    </location>
</feature>
<dbReference type="PANTHER" id="PTHR13167">
    <property type="entry name" value="PIEZO-TYPE MECHANOSENSITIVE ION CHANNEL COMPONENT"/>
    <property type="match status" value="1"/>
</dbReference>
<evidence type="ECO:0000259" key="2">
    <source>
        <dbReference type="Pfam" id="PF25288"/>
    </source>
</evidence>
<keyword evidence="4" id="KW-1185">Reference proteome</keyword>
<dbReference type="EMBL" id="CM018033">
    <property type="protein sequence ID" value="KAA8545065.1"/>
    <property type="molecule type" value="Genomic_DNA"/>
</dbReference>
<feature type="domain" description="Piezo-type mechanosensitive ion channel homolog" evidence="2">
    <location>
        <begin position="489"/>
        <end position="618"/>
    </location>
</feature>
<keyword evidence="1" id="KW-1133">Transmembrane helix</keyword>
<accession>A0A5J5BQ24</accession>
<dbReference type="PANTHER" id="PTHR13167:SF46">
    <property type="entry name" value="PIEZO NON-SPECIFIC CATION CHANNEL R-RAS-BINDING DOMAIN-CONTAINING PROTEIN"/>
    <property type="match status" value="1"/>
</dbReference>
<protein>
    <recommendedName>
        <fullName evidence="2">Piezo-type mechanosensitive ion channel homolog domain-containing protein</fullName>
    </recommendedName>
</protein>
<sequence length="1200" mass="137389">MSFVFPRDSKRAKMGRFLSGIVLPLLLLTGALLNWSLISLADLLASLFIQLTDPKLGFRCRRQSLVSCRCSLGKADWFHKNKFPRNFLRSKIVRNQGKWVVVSNSSVHNFRLIQDQSWRSPSVTYFLVVQLLLALVALVEIYGSRFSLDSREASCLGHLFSSFEWIGSHLRVLCCLLLPAVQLVVGISHPSWVSLPFFICSCIGLVDWSFTSNFVGLYRWWRYLLFYAGLNIVLLYVYQLPVEFSSMFQWVADSIGLYKISAKSEWSEVCTAFSLLLFYFMLSFIRCDLMEMDVIVSTRESSLTEKLLPSKHSFFIRESRSGVRHPNVLLWGAVFRIFSINFFTYGFPISLLALSFWSFHFASPMCIWITCICWLCSITLSHRCFTCTRLNGLLLVFILMWAASTYVFNVAFTVLNKKLQKDMEIWETIGLWHYPIPGLFILAQFCLGILVAMGNLVNSSVFLYLSDEDGQSTDGNHAVEEREETKVLIVATIAWGLRKISRAMVLALILLIALKPGVVHAVYMVFFMIYLLSHTISRRIHQSLILLCEAHFTLLYILQLSLISKVIKQKGWLALEILSQLGLLDHANSGDFMKIAGLACFCAIHNHGFEMLFSFSAIVQHTPFPPIGWSILKAGLNKSVLLSVYTSTTRVSKSDNSSHERRIALYLTAIGQKFLSAYRSCGTYIVCLTILLAVYLVKPNYTSFGFLFLLFIWISGRQLVEKTRRRLWFPLKVYAVGVFSFTYSLSVFVSFETWWSRMTDLGPAFGYNPDASMFKNVWESLAVLIVMQLHSYERRQSKFFKSDDFDMLKLRTFSFIKRLLIWHSEKILFFALLYASLSPISAFGFLYLLGLVICSTLPKSCRVPSKLFLVYSGFLLMVDYLFQMWGEQAEMFPGQTYSYLSIFLGLRMFRPGFFGLESGLRGKVLVIVACILQYNVFYWLEKVPCHNGSRGKWEEPCALFGSAEGQNGISFCTKECKPSTNASPLLKKQKGAISNSWPSFHIGLSEDSERPDPMSSEAGGLEGSSTKNYSYRCTWGGSKGNQKWNEKGIHVLRKERLEMQKTTLKIYMKFWIENMFNLFGLEINMIALLLASFAVLNAISLLYIASLAACVLMPRHVIRKLWPIFVFSFASVLTLEYLAIWLNLTSWMEHTPTEANVPCHDCWRSSDLFFHYCKKCWLGIVVDDPRMLISYYMVFMLSVF</sequence>
<feature type="transmembrane region" description="Helical" evidence="1">
    <location>
        <begin position="1085"/>
        <end position="1109"/>
    </location>
</feature>
<feature type="transmembrane region" description="Helical" evidence="1">
    <location>
        <begin position="266"/>
        <end position="285"/>
    </location>
</feature>
<reference evidence="3 4" key="1">
    <citation type="submission" date="2019-09" db="EMBL/GenBank/DDBJ databases">
        <title>A chromosome-level genome assembly of the Chinese tupelo Nyssa sinensis.</title>
        <authorList>
            <person name="Yang X."/>
            <person name="Kang M."/>
            <person name="Yang Y."/>
            <person name="Xiong H."/>
            <person name="Wang M."/>
            <person name="Zhang Z."/>
            <person name="Wang Z."/>
            <person name="Wu H."/>
            <person name="Ma T."/>
            <person name="Liu J."/>
            <person name="Xi Z."/>
        </authorList>
    </citation>
    <scope>NUCLEOTIDE SEQUENCE [LARGE SCALE GENOMIC DNA]</scope>
    <source>
        <strain evidence="3">J267</strain>
        <tissue evidence="3">Leaf</tissue>
    </source>
</reference>
<dbReference type="GO" id="GO:0071260">
    <property type="term" value="P:cellular response to mechanical stimulus"/>
    <property type="evidence" value="ECO:0007669"/>
    <property type="project" value="TreeGrafter"/>
</dbReference>
<feature type="transmembrane region" description="Helical" evidence="1">
    <location>
        <begin position="163"/>
        <end position="185"/>
    </location>
</feature>
<feature type="transmembrane region" description="Helical" evidence="1">
    <location>
        <begin position="544"/>
        <end position="563"/>
    </location>
</feature>
<feature type="transmembrane region" description="Helical" evidence="1">
    <location>
        <begin position="359"/>
        <end position="380"/>
    </location>
</feature>
<feature type="transmembrane region" description="Helical" evidence="1">
    <location>
        <begin position="922"/>
        <end position="940"/>
    </location>
</feature>
<dbReference type="GO" id="GO:0016020">
    <property type="term" value="C:membrane"/>
    <property type="evidence" value="ECO:0007669"/>
    <property type="project" value="InterPro"/>
</dbReference>
<feature type="transmembrane region" description="Helical" evidence="1">
    <location>
        <begin position="1121"/>
        <end position="1142"/>
    </location>
</feature>
<evidence type="ECO:0000313" key="3">
    <source>
        <dbReference type="EMBL" id="KAA8545065.1"/>
    </source>
</evidence>
<dbReference type="GO" id="GO:0005261">
    <property type="term" value="F:monoatomic cation channel activity"/>
    <property type="evidence" value="ECO:0007669"/>
    <property type="project" value="TreeGrafter"/>
</dbReference>
<proteinExistence type="predicted"/>
<feature type="transmembrane region" description="Helical" evidence="1">
    <location>
        <begin position="677"/>
        <end position="697"/>
    </location>
</feature>
<evidence type="ECO:0000313" key="4">
    <source>
        <dbReference type="Proteomes" id="UP000325577"/>
    </source>
</evidence>
<dbReference type="Proteomes" id="UP000325577">
    <property type="component" value="Linkage Group LG10"/>
</dbReference>
<dbReference type="InterPro" id="IPR027272">
    <property type="entry name" value="Piezo"/>
</dbReference>
<keyword evidence="1" id="KW-0472">Membrane</keyword>
<feature type="transmembrane region" description="Helical" evidence="1">
    <location>
        <begin position="328"/>
        <end position="347"/>
    </location>
</feature>
<feature type="transmembrane region" description="Helical" evidence="1">
    <location>
        <begin position="392"/>
        <end position="414"/>
    </location>
</feature>
<gene>
    <name evidence="3" type="ORF">F0562_019836</name>
</gene>
<dbReference type="InterPro" id="IPR057611">
    <property type="entry name" value="PIEZO_dom"/>
</dbReference>
<dbReference type="GO" id="GO:0050982">
    <property type="term" value="P:detection of mechanical stimulus"/>
    <property type="evidence" value="ECO:0007669"/>
    <property type="project" value="TreeGrafter"/>
</dbReference>